<dbReference type="Proteomes" id="UP000709295">
    <property type="component" value="Unassembled WGS sequence"/>
</dbReference>
<feature type="compositionally biased region" description="Basic residues" evidence="1">
    <location>
        <begin position="1"/>
        <end position="14"/>
    </location>
</feature>
<name>A0A8J5IKU5_9STRA</name>
<feature type="region of interest" description="Disordered" evidence="1">
    <location>
        <begin position="84"/>
        <end position="113"/>
    </location>
</feature>
<accession>A0A8J5IKU5</accession>
<evidence type="ECO:0000256" key="1">
    <source>
        <dbReference type="SAM" id="MobiDB-lite"/>
    </source>
</evidence>
<gene>
    <name evidence="2" type="ORF">JG688_00014698</name>
</gene>
<protein>
    <submittedName>
        <fullName evidence="2">Uncharacterized protein</fullName>
    </submittedName>
</protein>
<proteinExistence type="predicted"/>
<sequence>MARTHNTPRIKKRMAASEEGNDETMHEATRGQKKRPAPNGGEGDDDDAEGVTVPSFQSDCKTWSLFEESLQEYMRHTKQALVPSETISAKHRNQDLRKQTRHQGLPDSHIPLVPEEMNPFQRKYICTHGWPERGRSKGK</sequence>
<dbReference type="AlphaFoldDB" id="A0A8J5IKU5"/>
<evidence type="ECO:0000313" key="2">
    <source>
        <dbReference type="EMBL" id="KAG6949256.1"/>
    </source>
</evidence>
<reference evidence="2" key="1">
    <citation type="submission" date="2021-01" db="EMBL/GenBank/DDBJ databases">
        <title>Phytophthora aleatoria, a newly-described species from Pinus radiata is distinct from Phytophthora cactorum isolates based on comparative genomics.</title>
        <authorList>
            <person name="Mcdougal R."/>
            <person name="Panda P."/>
            <person name="Williams N."/>
            <person name="Studholme D.J."/>
        </authorList>
    </citation>
    <scope>NUCLEOTIDE SEQUENCE</scope>
    <source>
        <strain evidence="2">NZFS 4037</strain>
    </source>
</reference>
<comment type="caution">
    <text evidence="2">The sequence shown here is derived from an EMBL/GenBank/DDBJ whole genome shotgun (WGS) entry which is preliminary data.</text>
</comment>
<keyword evidence="3" id="KW-1185">Reference proteome</keyword>
<organism evidence="2 3">
    <name type="scientific">Phytophthora aleatoria</name>
    <dbReference type="NCBI Taxonomy" id="2496075"/>
    <lineage>
        <taxon>Eukaryota</taxon>
        <taxon>Sar</taxon>
        <taxon>Stramenopiles</taxon>
        <taxon>Oomycota</taxon>
        <taxon>Peronosporomycetes</taxon>
        <taxon>Peronosporales</taxon>
        <taxon>Peronosporaceae</taxon>
        <taxon>Phytophthora</taxon>
    </lineage>
</organism>
<feature type="region of interest" description="Disordered" evidence="1">
    <location>
        <begin position="1"/>
        <end position="55"/>
    </location>
</feature>
<evidence type="ECO:0000313" key="3">
    <source>
        <dbReference type="Proteomes" id="UP000709295"/>
    </source>
</evidence>
<dbReference type="EMBL" id="JAENGY010001445">
    <property type="protein sequence ID" value="KAG6949256.1"/>
    <property type="molecule type" value="Genomic_DNA"/>
</dbReference>